<dbReference type="PANTHER" id="PTHR10443">
    <property type="entry name" value="MICROSOMAL DIPEPTIDASE"/>
    <property type="match status" value="1"/>
</dbReference>
<dbReference type="Gene3D" id="3.20.20.140">
    <property type="entry name" value="Metal-dependent hydrolases"/>
    <property type="match status" value="1"/>
</dbReference>
<evidence type="ECO:0000313" key="2">
    <source>
        <dbReference type="Proteomes" id="UP000515369"/>
    </source>
</evidence>
<dbReference type="Pfam" id="PF01244">
    <property type="entry name" value="Peptidase_M19"/>
    <property type="match status" value="1"/>
</dbReference>
<dbReference type="RefSeq" id="WP_182462911.1">
    <property type="nucleotide sequence ID" value="NZ_CP059732.1"/>
</dbReference>
<keyword evidence="2" id="KW-1185">Reference proteome</keyword>
<reference evidence="1 2" key="1">
    <citation type="submission" date="2020-07" db="EMBL/GenBank/DDBJ databases">
        <title>Spirosoma foliorum sp. nov., isolated from the leaves on the Nejang mountain Korea, Republic of.</title>
        <authorList>
            <person name="Ho H."/>
            <person name="Lee Y.-J."/>
            <person name="Nurcahyanto D.-A."/>
            <person name="Kim S.-G."/>
        </authorList>
    </citation>
    <scope>NUCLEOTIDE SEQUENCE [LARGE SCALE GENOMIC DNA]</scope>
    <source>
        <strain evidence="1 2">PL0136</strain>
    </source>
</reference>
<name>A0A7G5H337_9BACT</name>
<dbReference type="Proteomes" id="UP000515369">
    <property type="component" value="Chromosome"/>
</dbReference>
<protein>
    <submittedName>
        <fullName evidence="1">Membrane dipeptidase</fullName>
    </submittedName>
</protein>
<accession>A0A7G5H337</accession>
<dbReference type="GO" id="GO:0070573">
    <property type="term" value="F:metallodipeptidase activity"/>
    <property type="evidence" value="ECO:0007669"/>
    <property type="project" value="InterPro"/>
</dbReference>
<dbReference type="PANTHER" id="PTHR10443:SF12">
    <property type="entry name" value="DIPEPTIDASE"/>
    <property type="match status" value="1"/>
</dbReference>
<dbReference type="InterPro" id="IPR032466">
    <property type="entry name" value="Metal_Hydrolase"/>
</dbReference>
<dbReference type="AlphaFoldDB" id="A0A7G5H337"/>
<dbReference type="SUPFAM" id="SSF51556">
    <property type="entry name" value="Metallo-dependent hydrolases"/>
    <property type="match status" value="1"/>
</dbReference>
<organism evidence="1 2">
    <name type="scientific">Spirosoma foliorum</name>
    <dbReference type="NCBI Taxonomy" id="2710596"/>
    <lineage>
        <taxon>Bacteria</taxon>
        <taxon>Pseudomonadati</taxon>
        <taxon>Bacteroidota</taxon>
        <taxon>Cytophagia</taxon>
        <taxon>Cytophagales</taxon>
        <taxon>Cytophagaceae</taxon>
        <taxon>Spirosoma</taxon>
    </lineage>
</organism>
<dbReference type="InterPro" id="IPR008257">
    <property type="entry name" value="Pept_M19"/>
</dbReference>
<evidence type="ECO:0000313" key="1">
    <source>
        <dbReference type="EMBL" id="QMW05529.1"/>
    </source>
</evidence>
<dbReference type="GO" id="GO:0006508">
    <property type="term" value="P:proteolysis"/>
    <property type="evidence" value="ECO:0007669"/>
    <property type="project" value="InterPro"/>
</dbReference>
<dbReference type="PROSITE" id="PS51365">
    <property type="entry name" value="RENAL_DIPEPTIDASE_2"/>
    <property type="match status" value="1"/>
</dbReference>
<proteinExistence type="predicted"/>
<gene>
    <name evidence="1" type="ORF">H3H32_11885</name>
</gene>
<dbReference type="EMBL" id="CP059732">
    <property type="protein sequence ID" value="QMW05529.1"/>
    <property type="molecule type" value="Genomic_DNA"/>
</dbReference>
<dbReference type="KEGG" id="sfol:H3H32_11885"/>
<sequence>MQTRKQFLKNACTIAAGASWLSVDKLAAFSMPAPKKSIYFDFHCHPGWSMTERNFANNAETKLPETVSEMKEGHLTSGFLALVADAPLIKPGPKGIIITRKYSPGDGWTEYKRQLQRLKEVFTQVGMPFSTDLNDLSTKASGPIGYLAVEGGDFLDDQLSRIEEAYQDGVRSIQLVHYAPNNLGDLQTAEATFNGLSPFGKDVVRKMNELGMAIDLAHASFQTAKDVANLTKAPIILSHSILQMEADRPIALRAISKEHAKVVADTGGVIGAWPSGFNKSFDEYVDNIKRLVDVVGIDHVGIGTDMSANFQPVLTNYMQYPQVAETLASKGFTSQEVDKIMGENARIVLGKIAKSRSRKG</sequence>